<proteinExistence type="predicted"/>
<dbReference type="InterPro" id="IPR036291">
    <property type="entry name" value="NAD(P)-bd_dom_sf"/>
</dbReference>
<dbReference type="SUPFAM" id="SSF51735">
    <property type="entry name" value="NAD(P)-binding Rossmann-fold domains"/>
    <property type="match status" value="1"/>
</dbReference>
<name>C0G4T8_9HYPH</name>
<dbReference type="InterPro" id="IPR051317">
    <property type="entry name" value="Gfo/Idh/MocA_oxidoreduct"/>
</dbReference>
<dbReference type="SUPFAM" id="SSF55347">
    <property type="entry name" value="Glyceraldehyde-3-phosphate dehydrogenase-like, C-terminal domain"/>
    <property type="match status" value="1"/>
</dbReference>
<comment type="caution">
    <text evidence="3">The sequence shown here is derived from an EMBL/GenBank/DDBJ whole genome shotgun (WGS) entry which is preliminary data.</text>
</comment>
<dbReference type="GO" id="GO:0000166">
    <property type="term" value="F:nucleotide binding"/>
    <property type="evidence" value="ECO:0007669"/>
    <property type="project" value="InterPro"/>
</dbReference>
<dbReference type="Pfam" id="PF22725">
    <property type="entry name" value="GFO_IDH_MocA_C3"/>
    <property type="match status" value="1"/>
</dbReference>
<reference evidence="3 4" key="1">
    <citation type="submission" date="2009-03" db="EMBL/GenBank/DDBJ databases">
        <authorList>
            <person name="Setubal J.C."/>
            <person name="Boyle S."/>
            <person name="Crasta O.R."/>
            <person name="Gillespie J.J."/>
            <person name="Kenyon R.W."/>
            <person name="Lu J."/>
            <person name="Mane S."/>
            <person name="Nagrani S."/>
            <person name="Shallom J.M."/>
            <person name="Shallom S."/>
            <person name="Shukla M."/>
            <person name="Snyder E.E."/>
            <person name="Sobral B.W."/>
            <person name="Wattam A.R."/>
            <person name="Will R."/>
            <person name="Williams K."/>
            <person name="Yoo H."/>
            <person name="Bruce D.H."/>
            <person name="Detter C."/>
            <person name="Munk C."/>
            <person name="Brettin T.S."/>
            <person name="Ficht T."/>
        </authorList>
    </citation>
    <scope>NUCLEOTIDE SEQUENCE [LARGE SCALE GENOMIC DNA]</scope>
    <source>
        <strain evidence="3 4">Cudo</strain>
    </source>
</reference>
<dbReference type="InterPro" id="IPR055170">
    <property type="entry name" value="GFO_IDH_MocA-like_dom"/>
</dbReference>
<dbReference type="PANTHER" id="PTHR43708:SF3">
    <property type="entry name" value="OXIDOREDUCTASE"/>
    <property type="match status" value="1"/>
</dbReference>
<dbReference type="Gene3D" id="3.40.50.720">
    <property type="entry name" value="NAD(P)-binding Rossmann-like Domain"/>
    <property type="match status" value="1"/>
</dbReference>
<dbReference type="Gene3D" id="3.30.360.10">
    <property type="entry name" value="Dihydrodipicolinate Reductase, domain 2"/>
    <property type="match status" value="1"/>
</dbReference>
<feature type="domain" description="GFO/IDH/MocA-like oxidoreductase" evidence="2">
    <location>
        <begin position="175"/>
        <end position="307"/>
    </location>
</feature>
<organism evidence="3 4">
    <name type="scientific">Brucella ceti str. Cudo</name>
    <dbReference type="NCBI Taxonomy" id="595497"/>
    <lineage>
        <taxon>Bacteria</taxon>
        <taxon>Pseudomonadati</taxon>
        <taxon>Pseudomonadota</taxon>
        <taxon>Alphaproteobacteria</taxon>
        <taxon>Hyphomicrobiales</taxon>
        <taxon>Brucellaceae</taxon>
        <taxon>Brucella/Ochrobactrum group</taxon>
        <taxon>Brucella</taxon>
    </lineage>
</organism>
<protein>
    <submittedName>
        <fullName evidence="3">Oxidoreductase</fullName>
    </submittedName>
</protein>
<gene>
    <name evidence="3" type="ORF">BCETI_2000011</name>
</gene>
<evidence type="ECO:0000259" key="2">
    <source>
        <dbReference type="Pfam" id="PF22725"/>
    </source>
</evidence>
<dbReference type="InterPro" id="IPR000683">
    <property type="entry name" value="Gfo/Idh/MocA-like_OxRdtase_N"/>
</dbReference>
<feature type="domain" description="Gfo/Idh/MocA-like oxidoreductase N-terminal" evidence="1">
    <location>
        <begin position="37"/>
        <end position="165"/>
    </location>
</feature>
<evidence type="ECO:0000313" key="3">
    <source>
        <dbReference type="EMBL" id="EEH14933.1"/>
    </source>
</evidence>
<evidence type="ECO:0000313" key="4">
    <source>
        <dbReference type="Proteomes" id="UP000003678"/>
    </source>
</evidence>
<dbReference type="AlphaFoldDB" id="C0G4T8"/>
<dbReference type="EMBL" id="ACJD01000002">
    <property type="protein sequence ID" value="EEH14933.1"/>
    <property type="molecule type" value="Genomic_DNA"/>
</dbReference>
<accession>C0G4T8</accession>
<sequence length="412" mass="44516">MISPPAARMKLPTDVCWDYEDAMTIEAKIKETSASRIRLGMVGGGAGAFIGGVHRMAARLDNRFDLVAGALSSSPERAQASGRELGLAEDRIYSSYKDMAIREARLKNGIEAVSIVTPNHVHYDAAKEFLRRGIHVICDKPLTSTLADAKKLKKVADESGALFILTHNYTGYPMVRQAREMIANGDLGDLRVVQVEYAQDWLTEAVEATGAKGAVWRTDPVQSGLGGATGDIGTHAFNLASFVTGLTLDSLAADLDSFVEGRRLDDNAHVMLRFEGGAKGMLWCSQVAPGNENALRLRVYGTKGGIEWAQEDPNRLWFTPFGEQKRLITRGGAGVGPAATRVTRVPAGHPEGYLEAFATIYSEAANAIEAHRNGKKPDRAVVYPTVEDGLKGVAFIDACVRSSRKNGGWVKL</sequence>
<dbReference type="PANTHER" id="PTHR43708">
    <property type="entry name" value="CONSERVED EXPRESSED OXIDOREDUCTASE (EUROFUNG)"/>
    <property type="match status" value="1"/>
</dbReference>
<evidence type="ECO:0000259" key="1">
    <source>
        <dbReference type="Pfam" id="PF01408"/>
    </source>
</evidence>
<dbReference type="Pfam" id="PF01408">
    <property type="entry name" value="GFO_IDH_MocA"/>
    <property type="match status" value="1"/>
</dbReference>
<dbReference type="Proteomes" id="UP000003678">
    <property type="component" value="Unassembled WGS sequence"/>
</dbReference>